<dbReference type="Proteomes" id="UP000693892">
    <property type="component" value="Unassembled WGS sequence"/>
</dbReference>
<keyword evidence="4 7" id="KW-0067">ATP-binding</keyword>
<name>A0A916JYX7_9MICO</name>
<dbReference type="PANTHER" id="PTHR43776">
    <property type="entry name" value="TRANSPORT ATP-BINDING PROTEIN"/>
    <property type="match status" value="1"/>
</dbReference>
<dbReference type="GO" id="GO:0055085">
    <property type="term" value="P:transmembrane transport"/>
    <property type="evidence" value="ECO:0007669"/>
    <property type="project" value="UniProtKB-ARBA"/>
</dbReference>
<dbReference type="PANTHER" id="PTHR43776:SF7">
    <property type="entry name" value="D,D-DIPEPTIDE TRANSPORT ATP-BINDING PROTEIN DDPF-RELATED"/>
    <property type="match status" value="1"/>
</dbReference>
<dbReference type="PROSITE" id="PS50893">
    <property type="entry name" value="ABC_TRANSPORTER_2"/>
    <property type="match status" value="2"/>
</dbReference>
<evidence type="ECO:0000313" key="7">
    <source>
        <dbReference type="EMBL" id="CAG7613370.1"/>
    </source>
</evidence>
<dbReference type="InterPro" id="IPR003439">
    <property type="entry name" value="ABC_transporter-like_ATP-bd"/>
</dbReference>
<accession>A0A916JYX7</accession>
<dbReference type="RefSeq" id="WP_218115401.1">
    <property type="nucleotide sequence ID" value="NZ_CAJVAP010000018.1"/>
</dbReference>
<evidence type="ECO:0000256" key="5">
    <source>
        <dbReference type="SAM" id="MobiDB-lite"/>
    </source>
</evidence>
<comment type="caution">
    <text evidence="7">The sequence shown here is derived from an EMBL/GenBank/DDBJ whole genome shotgun (WGS) entry which is preliminary data.</text>
</comment>
<sequence length="635" mass="65049">MNAQDRAAADAADAAGAADSAGLVATGLTVEGPAGTIVQPLDLAVPPGRMLAIIGESGSGKTMTARALTGLLPRGTRAAGEASVGGAVDGGLRPFGGAADAASAADAAGTAGTTDVERWALGSESDADWARVRGRLAVLLLQDPFTSLSPVIRCGAQIAATIRARVRNGGGSAARGEGPLGRAALAAEVERRLAEVRLPAEIARRYPSELSGGQRQRVAIAAALAAEPRLLIADEPTTALDASTQGEVLDLLRELQRAHRMSLILISHDLGVVAGRADEVIVMRGGEVVERGEASRVLAEPQHPYTRALLEANPTIAEATGGEAARGEAARGETAEAGTAGVGVADDPDAIDGAEPVAPPMLEARGISKSFGRVQALRDASVDVRAGEIVAVVGESGSGKSTFARCIAGLEIPDAGTVRLGGRELPRGRRGRTPGEMQIVFQDPYSTLNPSFTVEAALAEALQAARGAADAPGGAGDGRGPASVAELLALVDLDPELARRRPSQLSGGQRQRVAIARALAPGPQLLICDESVSALDVSVQAQILALLARLRDELGLAMLFITHDLGVVARIADRAIVLQGGEVMEAGDTEQVLREPRHAYTRMLVAAAERESARRQEPAGGPDDPSAPDRTEAAS</sequence>
<dbReference type="AlphaFoldDB" id="A0A916JYX7"/>
<dbReference type="InterPro" id="IPR017871">
    <property type="entry name" value="ABC_transporter-like_CS"/>
</dbReference>
<dbReference type="InterPro" id="IPR003593">
    <property type="entry name" value="AAA+_ATPase"/>
</dbReference>
<keyword evidence="2" id="KW-0813">Transport</keyword>
<feature type="domain" description="ABC transporter" evidence="6">
    <location>
        <begin position="23"/>
        <end position="310"/>
    </location>
</feature>
<feature type="domain" description="ABC transporter" evidence="6">
    <location>
        <begin position="362"/>
        <end position="605"/>
    </location>
</feature>
<gene>
    <name evidence="7" type="primary">gsiA_4</name>
    <name evidence="7" type="ORF">LEUCIP111803_01682</name>
</gene>
<reference evidence="7" key="1">
    <citation type="submission" date="2021-06" db="EMBL/GenBank/DDBJ databases">
        <authorList>
            <person name="Criscuolo A."/>
        </authorList>
    </citation>
    <scope>NUCLEOTIDE SEQUENCE</scope>
    <source>
        <strain evidence="7">CIP111803</strain>
    </source>
</reference>
<evidence type="ECO:0000256" key="3">
    <source>
        <dbReference type="ARBA" id="ARBA00022741"/>
    </source>
</evidence>
<evidence type="ECO:0000256" key="2">
    <source>
        <dbReference type="ARBA" id="ARBA00022448"/>
    </source>
</evidence>
<evidence type="ECO:0000259" key="6">
    <source>
        <dbReference type="PROSITE" id="PS50893"/>
    </source>
</evidence>
<dbReference type="GO" id="GO:0015833">
    <property type="term" value="P:peptide transport"/>
    <property type="evidence" value="ECO:0007669"/>
    <property type="project" value="InterPro"/>
</dbReference>
<keyword evidence="3" id="KW-0547">Nucleotide-binding</keyword>
<dbReference type="Pfam" id="PF00005">
    <property type="entry name" value="ABC_tran"/>
    <property type="match status" value="2"/>
</dbReference>
<organism evidence="7 8">
    <name type="scientific">Leucobacter soli</name>
    <dbReference type="NCBI Taxonomy" id="2812850"/>
    <lineage>
        <taxon>Bacteria</taxon>
        <taxon>Bacillati</taxon>
        <taxon>Actinomycetota</taxon>
        <taxon>Actinomycetes</taxon>
        <taxon>Micrococcales</taxon>
        <taxon>Microbacteriaceae</taxon>
        <taxon>Leucobacter</taxon>
    </lineage>
</organism>
<dbReference type="EMBL" id="CAJVAP010000018">
    <property type="protein sequence ID" value="CAG7613370.1"/>
    <property type="molecule type" value="Genomic_DNA"/>
</dbReference>
<dbReference type="Pfam" id="PF08352">
    <property type="entry name" value="oligo_HPY"/>
    <property type="match status" value="2"/>
</dbReference>
<dbReference type="PROSITE" id="PS00211">
    <property type="entry name" value="ABC_TRANSPORTER_1"/>
    <property type="match status" value="2"/>
</dbReference>
<comment type="similarity">
    <text evidence="1">Belongs to the ABC transporter superfamily.</text>
</comment>
<dbReference type="GO" id="GO:0005524">
    <property type="term" value="F:ATP binding"/>
    <property type="evidence" value="ECO:0007669"/>
    <property type="project" value="UniProtKB-KW"/>
</dbReference>
<evidence type="ECO:0000313" key="8">
    <source>
        <dbReference type="Proteomes" id="UP000693892"/>
    </source>
</evidence>
<dbReference type="SMART" id="SM00382">
    <property type="entry name" value="AAA"/>
    <property type="match status" value="2"/>
</dbReference>
<dbReference type="CDD" id="cd03257">
    <property type="entry name" value="ABC_NikE_OppD_transporters"/>
    <property type="match status" value="2"/>
</dbReference>
<keyword evidence="8" id="KW-1185">Reference proteome</keyword>
<dbReference type="InterPro" id="IPR013563">
    <property type="entry name" value="Oligopep_ABC_C"/>
</dbReference>
<evidence type="ECO:0000256" key="4">
    <source>
        <dbReference type="ARBA" id="ARBA00022840"/>
    </source>
</evidence>
<dbReference type="InterPro" id="IPR050319">
    <property type="entry name" value="ABC_transp_ATP-bind"/>
</dbReference>
<feature type="region of interest" description="Disordered" evidence="5">
    <location>
        <begin position="607"/>
        <end position="635"/>
    </location>
</feature>
<proteinExistence type="inferred from homology"/>
<feature type="compositionally biased region" description="Basic and acidic residues" evidence="5">
    <location>
        <begin position="608"/>
        <end position="617"/>
    </location>
</feature>
<dbReference type="GO" id="GO:0016887">
    <property type="term" value="F:ATP hydrolysis activity"/>
    <property type="evidence" value="ECO:0007669"/>
    <property type="project" value="InterPro"/>
</dbReference>
<evidence type="ECO:0000256" key="1">
    <source>
        <dbReference type="ARBA" id="ARBA00005417"/>
    </source>
</evidence>
<protein>
    <submittedName>
        <fullName evidence="7">Glutathione import ATP-binding protein GsiA</fullName>
    </submittedName>
</protein>